<gene>
    <name evidence="7" type="ORF">MEDL_708</name>
</gene>
<proteinExistence type="predicted"/>
<keyword evidence="4" id="KW-0245">EGF-like domain</keyword>
<dbReference type="SUPFAM" id="SSF52058">
    <property type="entry name" value="L domain-like"/>
    <property type="match status" value="1"/>
</dbReference>
<dbReference type="Gene3D" id="3.80.10.10">
    <property type="entry name" value="Ribonuclease Inhibitor"/>
    <property type="match status" value="2"/>
</dbReference>
<dbReference type="PROSITE" id="PS01186">
    <property type="entry name" value="EGF_2"/>
    <property type="match status" value="2"/>
</dbReference>
<evidence type="ECO:0000259" key="6">
    <source>
        <dbReference type="PROSITE" id="PS50026"/>
    </source>
</evidence>
<feature type="chain" id="PRO_5035726036" description="EGF-like domain-containing protein" evidence="5">
    <location>
        <begin position="22"/>
        <end position="381"/>
    </location>
</feature>
<feature type="signal peptide" evidence="5">
    <location>
        <begin position="1"/>
        <end position="21"/>
    </location>
</feature>
<dbReference type="SMART" id="SM00181">
    <property type="entry name" value="EGF"/>
    <property type="match status" value="2"/>
</dbReference>
<dbReference type="InterPro" id="IPR050541">
    <property type="entry name" value="LRR_TM_domain-containing"/>
</dbReference>
<dbReference type="InterPro" id="IPR001611">
    <property type="entry name" value="Leu-rich_rpt"/>
</dbReference>
<evidence type="ECO:0000256" key="3">
    <source>
        <dbReference type="ARBA" id="ARBA00022737"/>
    </source>
</evidence>
<evidence type="ECO:0000256" key="1">
    <source>
        <dbReference type="ARBA" id="ARBA00022614"/>
    </source>
</evidence>
<feature type="domain" description="EGF-like" evidence="6">
    <location>
        <begin position="320"/>
        <end position="357"/>
    </location>
</feature>
<keyword evidence="3" id="KW-0677">Repeat</keyword>
<feature type="domain" description="EGF-like" evidence="6">
    <location>
        <begin position="282"/>
        <end position="319"/>
    </location>
</feature>
<feature type="disulfide bond" evidence="4">
    <location>
        <begin position="347"/>
        <end position="356"/>
    </location>
</feature>
<evidence type="ECO:0000313" key="7">
    <source>
        <dbReference type="EMBL" id="CAG2185090.1"/>
    </source>
</evidence>
<dbReference type="EMBL" id="CAJPWZ010000063">
    <property type="protein sequence ID" value="CAG2185090.1"/>
    <property type="molecule type" value="Genomic_DNA"/>
</dbReference>
<dbReference type="SUPFAM" id="SSF57196">
    <property type="entry name" value="EGF/Laminin"/>
    <property type="match status" value="2"/>
</dbReference>
<dbReference type="Proteomes" id="UP000683360">
    <property type="component" value="Unassembled WGS sequence"/>
</dbReference>
<accession>A0A8S3PQK5</accession>
<feature type="disulfide bond" evidence="4">
    <location>
        <begin position="328"/>
        <end position="345"/>
    </location>
</feature>
<dbReference type="InterPro" id="IPR003591">
    <property type="entry name" value="Leu-rich_rpt_typical-subtyp"/>
</dbReference>
<dbReference type="OrthoDB" id="6148674at2759"/>
<dbReference type="AlphaFoldDB" id="A0A8S3PQK5"/>
<evidence type="ECO:0000256" key="2">
    <source>
        <dbReference type="ARBA" id="ARBA00022729"/>
    </source>
</evidence>
<keyword evidence="2 5" id="KW-0732">Signal</keyword>
<dbReference type="InterPro" id="IPR000742">
    <property type="entry name" value="EGF"/>
</dbReference>
<dbReference type="Pfam" id="PF13855">
    <property type="entry name" value="LRR_8"/>
    <property type="match status" value="2"/>
</dbReference>
<name>A0A8S3PQK5_MYTED</name>
<comment type="caution">
    <text evidence="7">The sequence shown here is derived from an EMBL/GenBank/DDBJ whole genome shotgun (WGS) entry which is preliminary data.</text>
</comment>
<keyword evidence="8" id="KW-1185">Reference proteome</keyword>
<feature type="disulfide bond" evidence="4">
    <location>
        <begin position="309"/>
        <end position="318"/>
    </location>
</feature>
<evidence type="ECO:0000256" key="5">
    <source>
        <dbReference type="SAM" id="SignalP"/>
    </source>
</evidence>
<dbReference type="Pfam" id="PF00008">
    <property type="entry name" value="EGF"/>
    <property type="match status" value="1"/>
</dbReference>
<dbReference type="InterPro" id="IPR032675">
    <property type="entry name" value="LRR_dom_sf"/>
</dbReference>
<dbReference type="PROSITE" id="PS50026">
    <property type="entry name" value="EGF_3"/>
    <property type="match status" value="2"/>
</dbReference>
<evidence type="ECO:0000256" key="4">
    <source>
        <dbReference type="PROSITE-ProRule" id="PRU00076"/>
    </source>
</evidence>
<dbReference type="PANTHER" id="PTHR24369:SF210">
    <property type="entry name" value="CHAOPTIN-RELATED"/>
    <property type="match status" value="1"/>
</dbReference>
<evidence type="ECO:0000313" key="8">
    <source>
        <dbReference type="Proteomes" id="UP000683360"/>
    </source>
</evidence>
<keyword evidence="1" id="KW-0433">Leucine-rich repeat</keyword>
<sequence length="381" mass="41675">MYSKVAVGLLIIAVYTDVVLLCPNNCSCYKLQDGRHHIDCNNQGFTTIPRNFPNDSSIISVDLNYITTIEEGAFQDMQLLTIVAIRLSELSTIETGAFRALPNLINIDLYTNRITILEPGTFKDLPRLASIELGSNQLVTIQKGTFVDLPALSSLYVYSFTDLFCKSQDICPGNEIATLQKGVFQGLSQLQELYLSGNSLTLVNNSTFETLTSLIYLLLTDNLITTIQQGSFQNLSSLVTLNMIGNKLTFVKNDTFEHNIKLQYLILLSSLQESDLDNCTFTDNSCHPDYCLNGGSCSRDSNGDLICSCVVGWTGAKCNDSSCHPGICSNGGSCSQNLNSSDSVCSCVGGWTGAACTGKRENVKEIDNGIYTAFRRKYSSL</sequence>
<organism evidence="7 8">
    <name type="scientific">Mytilus edulis</name>
    <name type="common">Blue mussel</name>
    <dbReference type="NCBI Taxonomy" id="6550"/>
    <lineage>
        <taxon>Eukaryota</taxon>
        <taxon>Metazoa</taxon>
        <taxon>Spiralia</taxon>
        <taxon>Lophotrochozoa</taxon>
        <taxon>Mollusca</taxon>
        <taxon>Bivalvia</taxon>
        <taxon>Autobranchia</taxon>
        <taxon>Pteriomorphia</taxon>
        <taxon>Mytilida</taxon>
        <taxon>Mytiloidea</taxon>
        <taxon>Mytilidae</taxon>
        <taxon>Mytilinae</taxon>
        <taxon>Mytilus</taxon>
    </lineage>
</organism>
<dbReference type="PROSITE" id="PS00022">
    <property type="entry name" value="EGF_1"/>
    <property type="match status" value="2"/>
</dbReference>
<reference evidence="7" key="1">
    <citation type="submission" date="2021-03" db="EMBL/GenBank/DDBJ databases">
        <authorList>
            <person name="Bekaert M."/>
        </authorList>
    </citation>
    <scope>NUCLEOTIDE SEQUENCE</scope>
</reference>
<dbReference type="SMART" id="SM00369">
    <property type="entry name" value="LRR_TYP"/>
    <property type="match status" value="5"/>
</dbReference>
<comment type="caution">
    <text evidence="4">Lacks conserved residue(s) required for the propagation of feature annotation.</text>
</comment>
<dbReference type="PANTHER" id="PTHR24369">
    <property type="entry name" value="ANTIGEN BSP, PUTATIVE-RELATED"/>
    <property type="match status" value="1"/>
</dbReference>
<dbReference type="Gene3D" id="2.10.25.10">
    <property type="entry name" value="Laminin"/>
    <property type="match status" value="2"/>
</dbReference>
<keyword evidence="4" id="KW-1015">Disulfide bond</keyword>
<protein>
    <recommendedName>
        <fullName evidence="6">EGF-like domain-containing protein</fullName>
    </recommendedName>
</protein>
<dbReference type="GO" id="GO:0005886">
    <property type="term" value="C:plasma membrane"/>
    <property type="evidence" value="ECO:0007669"/>
    <property type="project" value="TreeGrafter"/>
</dbReference>